<dbReference type="Gene3D" id="3.40.1010.10">
    <property type="entry name" value="Cobalt-precorrin-4 Transmethylase, Domain 1"/>
    <property type="match status" value="1"/>
</dbReference>
<reference evidence="7 8" key="1">
    <citation type="submission" date="2019-06" db="EMBL/GenBank/DDBJ databases">
        <title>Sequencing the genomes of 1000 actinobacteria strains.</title>
        <authorList>
            <person name="Klenk H.-P."/>
        </authorList>
    </citation>
    <scope>NUCLEOTIDE SEQUENCE [LARGE SCALE GENOMIC DNA]</scope>
    <source>
        <strain evidence="7 8">DSM 8251</strain>
    </source>
</reference>
<evidence type="ECO:0000256" key="2">
    <source>
        <dbReference type="ARBA" id="ARBA00022573"/>
    </source>
</evidence>
<evidence type="ECO:0000256" key="3">
    <source>
        <dbReference type="ARBA" id="ARBA00022603"/>
    </source>
</evidence>
<dbReference type="InterPro" id="IPR035996">
    <property type="entry name" value="4pyrrol_Methylase_sf"/>
</dbReference>
<dbReference type="PANTHER" id="PTHR43182:SF1">
    <property type="entry name" value="COBALT-PRECORRIN-7 C(5)-METHYLTRANSFERASE"/>
    <property type="match status" value="1"/>
</dbReference>
<keyword evidence="2" id="KW-0169">Cobalamin biosynthesis</keyword>
<dbReference type="Proteomes" id="UP000316196">
    <property type="component" value="Unassembled WGS sequence"/>
</dbReference>
<dbReference type="PANTHER" id="PTHR43182">
    <property type="entry name" value="COBALT-PRECORRIN-6B C(15)-METHYLTRANSFERASE (DECARBOXYLATING)"/>
    <property type="match status" value="1"/>
</dbReference>
<organism evidence="7 8">
    <name type="scientific">Propioniferax innocua</name>
    <dbReference type="NCBI Taxonomy" id="1753"/>
    <lineage>
        <taxon>Bacteria</taxon>
        <taxon>Bacillati</taxon>
        <taxon>Actinomycetota</taxon>
        <taxon>Actinomycetes</taxon>
        <taxon>Propionibacteriales</taxon>
        <taxon>Propionibacteriaceae</taxon>
        <taxon>Propioniferax</taxon>
    </lineage>
</organism>
<dbReference type="NCBIfam" id="TIGR02467">
    <property type="entry name" value="CbiE"/>
    <property type="match status" value="1"/>
</dbReference>
<comment type="pathway">
    <text evidence="1">Cofactor biosynthesis; adenosylcobalamin biosynthesis.</text>
</comment>
<dbReference type="SUPFAM" id="SSF53335">
    <property type="entry name" value="S-adenosyl-L-methionine-dependent methyltransferases"/>
    <property type="match status" value="1"/>
</dbReference>
<dbReference type="EMBL" id="VFOR01000002">
    <property type="protein sequence ID" value="TQL58144.1"/>
    <property type="molecule type" value="Genomic_DNA"/>
</dbReference>
<protein>
    <submittedName>
        <fullName evidence="7">Precorrin-6Y C5,15-methyltransferase (Decarboxylating)</fullName>
    </submittedName>
</protein>
<dbReference type="InterPro" id="IPR029063">
    <property type="entry name" value="SAM-dependent_MTases_sf"/>
</dbReference>
<dbReference type="RefSeq" id="WP_211345936.1">
    <property type="nucleotide sequence ID" value="NZ_BAAAMD010000004.1"/>
</dbReference>
<feature type="domain" description="Tetrapyrrole methylase" evidence="6">
    <location>
        <begin position="4"/>
        <end position="186"/>
    </location>
</feature>
<name>A0A542ZCT0_9ACTN</name>
<dbReference type="CDD" id="cd11644">
    <property type="entry name" value="Precorrin-6Y-MT"/>
    <property type="match status" value="1"/>
</dbReference>
<keyword evidence="4 7" id="KW-0808">Transferase</keyword>
<gene>
    <name evidence="7" type="ORF">FB460_1997</name>
</gene>
<dbReference type="CDD" id="cd02440">
    <property type="entry name" value="AdoMet_MTases"/>
    <property type="match status" value="1"/>
</dbReference>
<dbReference type="Pfam" id="PF00590">
    <property type="entry name" value="TP_methylase"/>
    <property type="match status" value="1"/>
</dbReference>
<dbReference type="GO" id="GO:0032259">
    <property type="term" value="P:methylation"/>
    <property type="evidence" value="ECO:0007669"/>
    <property type="project" value="UniProtKB-KW"/>
</dbReference>
<evidence type="ECO:0000313" key="8">
    <source>
        <dbReference type="Proteomes" id="UP000316196"/>
    </source>
</evidence>
<keyword evidence="5" id="KW-0949">S-adenosyl-L-methionine</keyword>
<dbReference type="InterPro" id="IPR014008">
    <property type="entry name" value="Cbl_synth_MTase_CbiT"/>
</dbReference>
<dbReference type="InterPro" id="IPR050714">
    <property type="entry name" value="Cobalamin_biosynth_MTase"/>
</dbReference>
<dbReference type="InterPro" id="IPR000878">
    <property type="entry name" value="4pyrrol_Mease"/>
</dbReference>
<dbReference type="InterPro" id="IPR012818">
    <property type="entry name" value="CbiE"/>
</dbReference>
<evidence type="ECO:0000256" key="4">
    <source>
        <dbReference type="ARBA" id="ARBA00022679"/>
    </source>
</evidence>
<dbReference type="UniPathway" id="UPA00148"/>
<sequence length="401" mass="42364">MIDVVGIGAAGPDAAARALIEQADVVIGAPRHLDLVGPLRGETHELPSPLRAGLCELIGQDPETERRVAVLASGDPLVAGVGTTLIDLFGSDRVRIHPAVSSVALARARMGWAAESVEIVRLGTPDQIRRFVAPNARIIVLSVDETSPVAIAMTLIAAGAGDTTLTVLGDLGTEHESRATATARELLESTMECPRLNVVCVQVSGADAAGVLAPGLDDDAFHHDGQITKRHIRASALAALAPKPGELLWDLGAGSGSIGIEWARCHRSLRTIAVEQNPERAERIALNAAALGVPGQVEVHIGSSREALAPLSEPDAIFIGGGLDADLVEACWQRLTIGGRLVVHAVTLETESLLIDLQDRRGGDLAQLHAQTLERLGRFRAWQPSRPVVQWCVTKTSQEDQ</sequence>
<dbReference type="PIRSF" id="PIRSF036428">
    <property type="entry name" value="CobL"/>
    <property type="match status" value="1"/>
</dbReference>
<evidence type="ECO:0000313" key="7">
    <source>
        <dbReference type="EMBL" id="TQL58144.1"/>
    </source>
</evidence>
<dbReference type="NCBIfam" id="TIGR02469">
    <property type="entry name" value="CbiT"/>
    <property type="match status" value="1"/>
</dbReference>
<dbReference type="GO" id="GO:0009236">
    <property type="term" value="P:cobalamin biosynthetic process"/>
    <property type="evidence" value="ECO:0007669"/>
    <property type="project" value="UniProtKB-UniPathway"/>
</dbReference>
<keyword evidence="8" id="KW-1185">Reference proteome</keyword>
<dbReference type="InterPro" id="IPR006365">
    <property type="entry name" value="Cbl_synth_CobL"/>
</dbReference>
<dbReference type="InterPro" id="IPR014777">
    <property type="entry name" value="4pyrrole_Mease_sub1"/>
</dbReference>
<dbReference type="SUPFAM" id="SSF53790">
    <property type="entry name" value="Tetrapyrrole methylase"/>
    <property type="match status" value="1"/>
</dbReference>
<dbReference type="Pfam" id="PF01135">
    <property type="entry name" value="PCMT"/>
    <property type="match status" value="1"/>
</dbReference>
<dbReference type="Gene3D" id="3.40.50.150">
    <property type="entry name" value="Vaccinia Virus protein VP39"/>
    <property type="match status" value="1"/>
</dbReference>
<keyword evidence="3 7" id="KW-0489">Methyltransferase</keyword>
<evidence type="ECO:0000259" key="6">
    <source>
        <dbReference type="Pfam" id="PF00590"/>
    </source>
</evidence>
<comment type="caution">
    <text evidence="7">The sequence shown here is derived from an EMBL/GenBank/DDBJ whole genome shotgun (WGS) entry which is preliminary data.</text>
</comment>
<evidence type="ECO:0000256" key="5">
    <source>
        <dbReference type="ARBA" id="ARBA00022691"/>
    </source>
</evidence>
<accession>A0A542ZCT0</accession>
<evidence type="ECO:0000256" key="1">
    <source>
        <dbReference type="ARBA" id="ARBA00004953"/>
    </source>
</evidence>
<dbReference type="AlphaFoldDB" id="A0A542ZCT0"/>
<proteinExistence type="predicted"/>
<dbReference type="GO" id="GO:0008276">
    <property type="term" value="F:protein methyltransferase activity"/>
    <property type="evidence" value="ECO:0007669"/>
    <property type="project" value="InterPro"/>
</dbReference>